<evidence type="ECO:0000313" key="2">
    <source>
        <dbReference type="Proteomes" id="UP000018208"/>
    </source>
</evidence>
<proteinExistence type="predicted"/>
<accession>A0A9P8LST5</accession>
<dbReference type="Gene3D" id="3.80.10.10">
    <property type="entry name" value="Ribonuclease Inhibitor"/>
    <property type="match status" value="1"/>
</dbReference>
<dbReference type="KEGG" id="ssao:94297673"/>
<dbReference type="InterPro" id="IPR032675">
    <property type="entry name" value="LRR_dom_sf"/>
</dbReference>
<keyword evidence="2" id="KW-1185">Reference proteome</keyword>
<dbReference type="SUPFAM" id="SSF52047">
    <property type="entry name" value="RNI-like"/>
    <property type="match status" value="1"/>
</dbReference>
<gene>
    <name evidence="1" type="ORF">SS50377_23650</name>
</gene>
<dbReference type="AlphaFoldDB" id="A0A9P8LST5"/>
<reference evidence="1 2" key="1">
    <citation type="journal article" date="2014" name="PLoS Genet.">
        <title>The Genome of Spironucleus salmonicida Highlights a Fish Pathogen Adapted to Fluctuating Environments.</title>
        <authorList>
            <person name="Xu F."/>
            <person name="Jerlstrom-Hultqvist J."/>
            <person name="Einarsson E."/>
            <person name="Astvaldsson A."/>
            <person name="Svard S.G."/>
            <person name="Andersson J.O."/>
        </authorList>
    </citation>
    <scope>NUCLEOTIDE SEQUENCE [LARGE SCALE GENOMIC DNA]</scope>
    <source>
        <strain evidence="1 2">ATCC 50377</strain>
    </source>
</reference>
<sequence length="307" mass="35994">MNNFLFGVFQLVSKRIDFVQFLYHEFNQILYSTKSLEKQKFVPDIFENQINKDQIQQKEQIQAQILQLQLINQVSLPFHNFLNLQSLSLINCTITQECFHSICYCSKISSFQSINCENINDFSILLQCKNLKNVFISSLDQTITFIEVEHVDNCIVIINQIVKLMKTKFPVTELLSQCDTFKLGKKLLQKDNQSFKQNTMEKHKSYFDLLWNEQKMVNCSKNPLHSDLQIVDKIGTLISETESHSFHITKDEHDELIMPTQSNKQEVINLLKQIVENQQKILTIQSTNQEKLDYIQSQIKCIKCKIK</sequence>
<name>A0A9P8LST5_9EUKA</name>
<protein>
    <submittedName>
        <fullName evidence="1">Uncharacterized protein</fullName>
    </submittedName>
</protein>
<dbReference type="Proteomes" id="UP000018208">
    <property type="component" value="Unassembled WGS sequence"/>
</dbReference>
<dbReference type="GeneID" id="94297673"/>
<dbReference type="RefSeq" id="XP_067764488.1">
    <property type="nucleotide sequence ID" value="XM_067907514.1"/>
</dbReference>
<organism evidence="1 2">
    <name type="scientific">Spironucleus salmonicida</name>
    <dbReference type="NCBI Taxonomy" id="348837"/>
    <lineage>
        <taxon>Eukaryota</taxon>
        <taxon>Metamonada</taxon>
        <taxon>Diplomonadida</taxon>
        <taxon>Hexamitidae</taxon>
        <taxon>Hexamitinae</taxon>
        <taxon>Spironucleus</taxon>
    </lineage>
</organism>
<evidence type="ECO:0000313" key="1">
    <source>
        <dbReference type="EMBL" id="KAH0573715.1"/>
    </source>
</evidence>
<dbReference type="EMBL" id="AUWU02000004">
    <property type="protein sequence ID" value="KAH0573715.1"/>
    <property type="molecule type" value="Genomic_DNA"/>
</dbReference>
<comment type="caution">
    <text evidence="1">The sequence shown here is derived from an EMBL/GenBank/DDBJ whole genome shotgun (WGS) entry which is preliminary data.</text>
</comment>